<evidence type="ECO:0000256" key="2">
    <source>
        <dbReference type="ARBA" id="ARBA00023315"/>
    </source>
</evidence>
<dbReference type="SUPFAM" id="SSF55729">
    <property type="entry name" value="Acyl-CoA N-acyltransferases (Nat)"/>
    <property type="match status" value="1"/>
</dbReference>
<dbReference type="Proteomes" id="UP000809621">
    <property type="component" value="Unassembled WGS sequence"/>
</dbReference>
<reference evidence="4 5" key="1">
    <citation type="submission" date="2021-02" db="EMBL/GenBank/DDBJ databases">
        <authorList>
            <person name="Park J.-S."/>
        </authorList>
    </citation>
    <scope>NUCLEOTIDE SEQUENCE [LARGE SCALE GENOMIC DNA]</scope>
    <source>
        <strain evidence="4 5">188UL20-2</strain>
    </source>
</reference>
<dbReference type="EC" id="2.3.1.-" evidence="4"/>
<dbReference type="InterPro" id="IPR016181">
    <property type="entry name" value="Acyl_CoA_acyltransferase"/>
</dbReference>
<evidence type="ECO:0000256" key="1">
    <source>
        <dbReference type="ARBA" id="ARBA00022679"/>
    </source>
</evidence>
<dbReference type="Pfam" id="PF13508">
    <property type="entry name" value="Acetyltransf_7"/>
    <property type="match status" value="1"/>
</dbReference>
<dbReference type="RefSeq" id="WP_205156870.1">
    <property type="nucleotide sequence ID" value="NZ_JAFEUM010000001.1"/>
</dbReference>
<protein>
    <submittedName>
        <fullName evidence="4">N-acetyltransferase</fullName>
        <ecNumber evidence="4">2.3.1.-</ecNumber>
    </submittedName>
</protein>
<dbReference type="PANTHER" id="PTHR43800:SF1">
    <property type="entry name" value="PEPTIDYL-LYSINE N-ACETYLTRANSFERASE YJAB"/>
    <property type="match status" value="1"/>
</dbReference>
<evidence type="ECO:0000313" key="5">
    <source>
        <dbReference type="Proteomes" id="UP000809621"/>
    </source>
</evidence>
<comment type="caution">
    <text evidence="4">The sequence shown here is derived from an EMBL/GenBank/DDBJ whole genome shotgun (WGS) entry which is preliminary data.</text>
</comment>
<name>A0ABS2HFS5_9VIBR</name>
<feature type="domain" description="N-acetyltransferase" evidence="3">
    <location>
        <begin position="1"/>
        <end position="140"/>
    </location>
</feature>
<dbReference type="PANTHER" id="PTHR43800">
    <property type="entry name" value="PEPTIDYL-LYSINE N-ACETYLTRANSFERASE YJAB"/>
    <property type="match status" value="1"/>
</dbReference>
<dbReference type="InterPro" id="IPR000182">
    <property type="entry name" value="GNAT_dom"/>
</dbReference>
<organism evidence="4 5">
    <name type="scientific">Vibrio ulleungensis</name>
    <dbReference type="NCBI Taxonomy" id="2807619"/>
    <lineage>
        <taxon>Bacteria</taxon>
        <taxon>Pseudomonadati</taxon>
        <taxon>Pseudomonadota</taxon>
        <taxon>Gammaproteobacteria</taxon>
        <taxon>Vibrionales</taxon>
        <taxon>Vibrionaceae</taxon>
        <taxon>Vibrio</taxon>
    </lineage>
</organism>
<evidence type="ECO:0000259" key="3">
    <source>
        <dbReference type="PROSITE" id="PS51186"/>
    </source>
</evidence>
<proteinExistence type="predicted"/>
<dbReference type="GO" id="GO:0016746">
    <property type="term" value="F:acyltransferase activity"/>
    <property type="evidence" value="ECO:0007669"/>
    <property type="project" value="UniProtKB-KW"/>
</dbReference>
<dbReference type="PROSITE" id="PS51186">
    <property type="entry name" value="GNAT"/>
    <property type="match status" value="1"/>
</dbReference>
<evidence type="ECO:0000313" key="4">
    <source>
        <dbReference type="EMBL" id="MBM7035257.1"/>
    </source>
</evidence>
<keyword evidence="2 4" id="KW-0012">Acyltransferase</keyword>
<keyword evidence="1 4" id="KW-0808">Transferase</keyword>
<dbReference type="EMBL" id="JAFEUM010000001">
    <property type="protein sequence ID" value="MBM7035257.1"/>
    <property type="molecule type" value="Genomic_DNA"/>
</dbReference>
<sequence length="145" mass="17039">MIRKLRTEDIDNAVSIWFEASIKAHNFISEEFWSSQKQNMRELYLPNCESWVYESEGKLIGFVSYYEGSIPAIFVDPDCQSRGVGTQLLNHVKSMYNKLTLTVYVDNENTYRFYQHHGFIDLDKCICDHTGKQQMEMCWENAEVT</sequence>
<dbReference type="NCBIfam" id="NF007853">
    <property type="entry name" value="PRK10562.1"/>
    <property type="match status" value="1"/>
</dbReference>
<dbReference type="CDD" id="cd04301">
    <property type="entry name" value="NAT_SF"/>
    <property type="match status" value="1"/>
</dbReference>
<accession>A0ABS2HFS5</accession>
<dbReference type="Gene3D" id="3.40.630.30">
    <property type="match status" value="1"/>
</dbReference>
<keyword evidence="5" id="KW-1185">Reference proteome</keyword>
<gene>
    <name evidence="4" type="ORF">JQC93_02455</name>
</gene>